<name>A0A4U5J6C4_9EURY</name>
<keyword evidence="1" id="KW-1133">Transmembrane helix</keyword>
<evidence type="ECO:0000313" key="3">
    <source>
        <dbReference type="Proteomes" id="UP000308037"/>
    </source>
</evidence>
<keyword evidence="1" id="KW-0472">Membrane</keyword>
<dbReference type="RefSeq" id="WP_137277462.1">
    <property type="nucleotide sequence ID" value="NZ_QKNX01000008.1"/>
</dbReference>
<dbReference type="EMBL" id="QKNX01000008">
    <property type="protein sequence ID" value="TKR24540.1"/>
    <property type="molecule type" value="Genomic_DNA"/>
</dbReference>
<comment type="caution">
    <text evidence="2">The sequence shown here is derived from an EMBL/GenBank/DDBJ whole genome shotgun (WGS) entry which is preliminary data.</text>
</comment>
<organism evidence="2 3">
    <name type="scientific">Natronomonas salsuginis</name>
    <dbReference type="NCBI Taxonomy" id="2217661"/>
    <lineage>
        <taxon>Archaea</taxon>
        <taxon>Methanobacteriati</taxon>
        <taxon>Methanobacteriota</taxon>
        <taxon>Stenosarchaea group</taxon>
        <taxon>Halobacteria</taxon>
        <taxon>Halobacteriales</taxon>
        <taxon>Natronomonadaceae</taxon>
        <taxon>Natronomonas</taxon>
    </lineage>
</organism>
<proteinExistence type="predicted"/>
<keyword evidence="3" id="KW-1185">Reference proteome</keyword>
<gene>
    <name evidence="2" type="ORF">DM868_13995</name>
</gene>
<evidence type="ECO:0000256" key="1">
    <source>
        <dbReference type="SAM" id="Phobius"/>
    </source>
</evidence>
<accession>A0A4U5J6C4</accession>
<dbReference type="AlphaFoldDB" id="A0A4U5J6C4"/>
<dbReference type="Proteomes" id="UP000308037">
    <property type="component" value="Unassembled WGS sequence"/>
</dbReference>
<evidence type="ECO:0000313" key="2">
    <source>
        <dbReference type="EMBL" id="TKR24540.1"/>
    </source>
</evidence>
<keyword evidence="1" id="KW-0812">Transmembrane</keyword>
<evidence type="ECO:0008006" key="4">
    <source>
        <dbReference type="Google" id="ProtNLM"/>
    </source>
</evidence>
<reference evidence="2 3" key="1">
    <citation type="submission" date="2019-04" db="EMBL/GenBank/DDBJ databases">
        <title>Natronomonas sp. F20-122 a newhaloarchaeon isolated from a saline saltern of Isla Bacuta, Huelva, Spain.</title>
        <authorList>
            <person name="Duran-Viseras A."/>
            <person name="Sanchez-Porro C."/>
            <person name="Ventosa A."/>
        </authorList>
    </citation>
    <scope>NUCLEOTIDE SEQUENCE [LARGE SCALE GENOMIC DNA]</scope>
    <source>
        <strain evidence="2 3">F20-122</strain>
    </source>
</reference>
<protein>
    <recommendedName>
        <fullName evidence="4">DUF697 domain-containing protein</fullName>
    </recommendedName>
</protein>
<sequence>MRKLSRDVTDRFAKIAGGVGAFPTPVADIAVLSTMQLMLIWLIGSFSCREIETETVTDYMSTAGVSIGAGAGVRELARAAIQMLPGLGSAVSAVIAYGTTWGIGRSAEAYFFNDEIKSPGNAIEEGISKFKSRNFGD</sequence>
<feature type="transmembrane region" description="Helical" evidence="1">
    <location>
        <begin position="21"/>
        <end position="43"/>
    </location>
</feature>